<evidence type="ECO:0000313" key="2">
    <source>
        <dbReference type="Proteomes" id="UP001558613"/>
    </source>
</evidence>
<reference evidence="1 2" key="1">
    <citation type="submission" date="2023-09" db="EMBL/GenBank/DDBJ databases">
        <authorList>
            <person name="Wang M."/>
        </authorList>
    </citation>
    <scope>NUCLEOTIDE SEQUENCE [LARGE SCALE GENOMIC DNA]</scope>
    <source>
        <strain evidence="1">GT-2023</strain>
        <tissue evidence="1">Liver</tissue>
    </source>
</reference>
<gene>
    <name evidence="1" type="ORF">QQF64_006365</name>
</gene>
<name>A0ABR3MH10_9TELE</name>
<evidence type="ECO:0000313" key="1">
    <source>
        <dbReference type="EMBL" id="KAL1263626.1"/>
    </source>
</evidence>
<organism evidence="1 2">
    <name type="scientific">Cirrhinus molitorella</name>
    <name type="common">mud carp</name>
    <dbReference type="NCBI Taxonomy" id="172907"/>
    <lineage>
        <taxon>Eukaryota</taxon>
        <taxon>Metazoa</taxon>
        <taxon>Chordata</taxon>
        <taxon>Craniata</taxon>
        <taxon>Vertebrata</taxon>
        <taxon>Euteleostomi</taxon>
        <taxon>Actinopterygii</taxon>
        <taxon>Neopterygii</taxon>
        <taxon>Teleostei</taxon>
        <taxon>Ostariophysi</taxon>
        <taxon>Cypriniformes</taxon>
        <taxon>Cyprinidae</taxon>
        <taxon>Labeoninae</taxon>
        <taxon>Labeonini</taxon>
        <taxon>Cirrhinus</taxon>
    </lineage>
</organism>
<sequence length="96" mass="10702">MCQRRTSNEGTFSIHHMRFNKNLHVNTASNGSAFHVNAGNSAVSQSMDGRGFPISISVQVCTNPDRSKTVRRNPERLRKSSTAVIPYVHIYSQVRG</sequence>
<dbReference type="EMBL" id="JAYMGO010000013">
    <property type="protein sequence ID" value="KAL1263626.1"/>
    <property type="molecule type" value="Genomic_DNA"/>
</dbReference>
<dbReference type="Proteomes" id="UP001558613">
    <property type="component" value="Unassembled WGS sequence"/>
</dbReference>
<keyword evidence="2" id="KW-1185">Reference proteome</keyword>
<comment type="caution">
    <text evidence="1">The sequence shown here is derived from an EMBL/GenBank/DDBJ whole genome shotgun (WGS) entry which is preliminary data.</text>
</comment>
<accession>A0ABR3MH10</accession>
<protein>
    <submittedName>
        <fullName evidence="1">Uncharacterized protein</fullName>
    </submittedName>
</protein>
<proteinExistence type="predicted"/>